<dbReference type="InterPro" id="IPR037997">
    <property type="entry name" value="Dgk1-like"/>
</dbReference>
<feature type="transmembrane region" description="Helical" evidence="1">
    <location>
        <begin position="91"/>
        <end position="109"/>
    </location>
</feature>
<evidence type="ECO:0000256" key="1">
    <source>
        <dbReference type="SAM" id="Phobius"/>
    </source>
</evidence>
<keyword evidence="1" id="KW-0472">Membrane</keyword>
<dbReference type="AlphaFoldDB" id="A0A0E2E554"/>
<feature type="transmembrane region" description="Helical" evidence="1">
    <location>
        <begin position="115"/>
        <end position="136"/>
    </location>
</feature>
<feature type="transmembrane region" description="Helical" evidence="1">
    <location>
        <begin position="148"/>
        <end position="170"/>
    </location>
</feature>
<keyword evidence="1" id="KW-1133">Transmembrane helix</keyword>
<gene>
    <name evidence="2" type="ORF">HMPREF9726_01374</name>
</gene>
<sequence>MSFLRNLRYKKLSQNARVEDLIKETFRKTIHLCAALVPLFARYFFYPTVIALSAITFFYVIFEILRLKGYQIFMISNITGFAARERDKGKFVLGPVTLSIGVISTLLIFPFKEASIGIMALALGDGLASLVGKFWGRQHLNISKDKTIAGSIACFTAVFISTIAISRSFIKSFFIAAIATGTEALPLKDFDNILIPLVCAGAALILAV</sequence>
<dbReference type="GO" id="GO:0004143">
    <property type="term" value="F:ATP-dependent diacylglycerol kinase activity"/>
    <property type="evidence" value="ECO:0007669"/>
    <property type="project" value="InterPro"/>
</dbReference>
<dbReference type="RefSeq" id="WP_002667064.1">
    <property type="nucleotide sequence ID" value="NZ_CM001795.1"/>
</dbReference>
<feature type="transmembrane region" description="Helical" evidence="1">
    <location>
        <begin position="190"/>
        <end position="207"/>
    </location>
</feature>
<feature type="transmembrane region" description="Helical" evidence="1">
    <location>
        <begin position="44"/>
        <end position="65"/>
    </location>
</feature>
<dbReference type="PANTHER" id="PTHR31303:SF1">
    <property type="entry name" value="CTP-DEPENDENT DIACYLGLYCEROL KINASE 1"/>
    <property type="match status" value="1"/>
</dbReference>
<dbReference type="HOGENOM" id="CLU_031477_4_0_12"/>
<evidence type="ECO:0008006" key="3">
    <source>
        <dbReference type="Google" id="ProtNLM"/>
    </source>
</evidence>
<dbReference type="EMBL" id="AGDV01000011">
    <property type="protein sequence ID" value="EMB33560.1"/>
    <property type="molecule type" value="Genomic_DNA"/>
</dbReference>
<organism evidence="2">
    <name type="scientific">Treponema denticola H-22</name>
    <dbReference type="NCBI Taxonomy" id="999432"/>
    <lineage>
        <taxon>Bacteria</taxon>
        <taxon>Pseudomonadati</taxon>
        <taxon>Spirochaetota</taxon>
        <taxon>Spirochaetia</taxon>
        <taxon>Spirochaetales</taxon>
        <taxon>Treponemataceae</taxon>
        <taxon>Treponema</taxon>
    </lineage>
</organism>
<protein>
    <recommendedName>
        <fullName evidence="3">Phosphatidate cytidylyltransferase</fullName>
    </recommendedName>
</protein>
<proteinExistence type="predicted"/>
<accession>A0A0E2E554</accession>
<dbReference type="Proteomes" id="UP000011705">
    <property type="component" value="Chromosome"/>
</dbReference>
<comment type="caution">
    <text evidence="2">The sequence shown here is derived from an EMBL/GenBank/DDBJ whole genome shotgun (WGS) entry which is preliminary data.</text>
</comment>
<evidence type="ECO:0000313" key="2">
    <source>
        <dbReference type="EMBL" id="EMB33560.1"/>
    </source>
</evidence>
<dbReference type="PANTHER" id="PTHR31303">
    <property type="entry name" value="CTP-DEPENDENT DIACYLGLYCEROL KINASE 1"/>
    <property type="match status" value="1"/>
</dbReference>
<keyword evidence="1" id="KW-0812">Transmembrane</keyword>
<name>A0A0E2E554_TREDN</name>
<reference evidence="2" key="1">
    <citation type="submission" date="2012-01" db="EMBL/GenBank/DDBJ databases">
        <title>The Genome Sequence of Treponema denticola H-22.</title>
        <authorList>
            <consortium name="The Broad Institute Genome Sequencing Platform"/>
            <person name="Earl A."/>
            <person name="Ward D."/>
            <person name="Feldgarden M."/>
            <person name="Gevers D."/>
            <person name="Blanton J.M."/>
            <person name="Fenno C.J."/>
            <person name="Baranova O.V."/>
            <person name="Mathney J."/>
            <person name="Dewhirst F.E."/>
            <person name="Izard J."/>
            <person name="Young S.K."/>
            <person name="Zeng Q."/>
            <person name="Gargeya S."/>
            <person name="Fitzgerald M."/>
            <person name="Haas B."/>
            <person name="Abouelleil A."/>
            <person name="Alvarado L."/>
            <person name="Arachchi H.M."/>
            <person name="Berlin A."/>
            <person name="Chapman S.B."/>
            <person name="Gearin G."/>
            <person name="Goldberg J."/>
            <person name="Griggs A."/>
            <person name="Gujja S."/>
            <person name="Hansen M."/>
            <person name="Heiman D."/>
            <person name="Howarth C."/>
            <person name="Larimer J."/>
            <person name="Lui A."/>
            <person name="MacDonald P.J.P."/>
            <person name="McCowen C."/>
            <person name="Montmayeur A."/>
            <person name="Murphy C."/>
            <person name="Neiman D."/>
            <person name="Pearson M."/>
            <person name="Priest M."/>
            <person name="Roberts A."/>
            <person name="Saif S."/>
            <person name="Shea T."/>
            <person name="Sisk P."/>
            <person name="Stolte C."/>
            <person name="Sykes S."/>
            <person name="Wortman J."/>
            <person name="Nusbaum C."/>
            <person name="Birren B."/>
        </authorList>
    </citation>
    <scope>NUCLEOTIDE SEQUENCE [LARGE SCALE GENOMIC DNA]</scope>
    <source>
        <strain evidence="2">H-22</strain>
    </source>
</reference>
<dbReference type="PATRIC" id="fig|999432.5.peg.1428"/>